<dbReference type="AlphaFoldDB" id="E0S6A0"/>
<dbReference type="KEGG" id="ein:Eint_030910"/>
<dbReference type="EMBL" id="CP001944">
    <property type="protein sequence ID" value="ADM11235.1"/>
    <property type="molecule type" value="Genomic_DNA"/>
</dbReference>
<gene>
    <name evidence="1" type="ORF">Eint_030910</name>
</gene>
<protein>
    <submittedName>
        <fullName evidence="1">Uncharacterized protein</fullName>
    </submittedName>
</protein>
<organism evidence="1 2">
    <name type="scientific">Encephalitozoon intestinalis (strain ATCC 50506)</name>
    <name type="common">Microsporidian parasite</name>
    <name type="synonym">Septata intestinalis</name>
    <dbReference type="NCBI Taxonomy" id="876142"/>
    <lineage>
        <taxon>Eukaryota</taxon>
        <taxon>Fungi</taxon>
        <taxon>Fungi incertae sedis</taxon>
        <taxon>Microsporidia</taxon>
        <taxon>Unikaryonidae</taxon>
        <taxon>Encephalitozoon</taxon>
    </lineage>
</organism>
<proteinExistence type="predicted"/>
<accession>E0S6A0</accession>
<dbReference type="VEuPathDB" id="MicrosporidiaDB:Eint_030910"/>
<keyword evidence="2" id="KW-1185">Reference proteome</keyword>
<dbReference type="OrthoDB" id="2192149at2759"/>
<reference evidence="1 2" key="1">
    <citation type="journal article" date="2010" name="Nat. Commun.">
        <title>The complete sequence of the smallest known nuclear genome from the microsporidian Encephalitozoon intestinalis.</title>
        <authorList>
            <person name="Corradi N."/>
            <person name="Pombert J.-F."/>
            <person name="Farinelli L."/>
            <person name="Didier E.S."/>
            <person name="Keeling P.J."/>
        </authorList>
    </citation>
    <scope>NUCLEOTIDE SEQUENCE [LARGE SCALE GENOMIC DNA]</scope>
    <source>
        <strain evidence="1 2">ATCC 50506</strain>
    </source>
</reference>
<reference evidence="1 2" key="2">
    <citation type="journal article" date="2012" name="Proc. Natl. Acad. Sci. U.S.A.">
        <title>Gain and loss of multiple functionally related, horizontally transferred genes in the reduced genomes of two microsporidian parasites.</title>
        <authorList>
            <person name="Pombert J.-F."/>
            <person name="Selman M."/>
            <person name="Burki F."/>
            <person name="Bardell F.T."/>
            <person name="Farinelli L."/>
            <person name="Solter L.F."/>
            <person name="Whitman D.W."/>
            <person name="Weiss L.M."/>
            <person name="Corradi N."/>
            <person name="Keeling P.J."/>
        </authorList>
    </citation>
    <scope>NUCLEOTIDE SEQUENCE [LARGE SCALE GENOMIC DNA]</scope>
    <source>
        <strain evidence="1 2">ATCC 50506</strain>
    </source>
</reference>
<evidence type="ECO:0000313" key="1">
    <source>
        <dbReference type="EMBL" id="ADM11235.1"/>
    </source>
</evidence>
<dbReference type="Proteomes" id="UP000002313">
    <property type="component" value="Chromosome III"/>
</dbReference>
<dbReference type="GeneID" id="9698848"/>
<sequence>MDWYLKKYPDAKILADRLSMLAQTDGEDMSKYLDSENLSLADCIYTERLYRSRDVKRTLRRVAAKEGSRIEKIVYEMLCKRKIVFDDYLLKLSFIKRFGRFKRFFIDGKEPEYRMEMMVHKLLYLGENVVEEVEKEIVRVPGDKAWVYMGFLGSSVGRDVIMEVMSRVSIEFKPFVGSFLQKEDYYNKMCSVILKSPSEERGAVILSMGVLDKAQFYRSLLHVWFSESGGKRRFNDLIEIMREVKVDRRMKTEIIDGYLNGLIYQRRVGEFMKLFKLAKRMKICRDEHKLFEKLYNAVRKYKREGKLDLRRFLDGCKERKKKDLVSPYSWESIHEMYRE</sequence>
<dbReference type="HOGENOM" id="CLU_821424_0_0_1"/>
<name>E0S6A0_ENCIT</name>
<evidence type="ECO:0000313" key="2">
    <source>
        <dbReference type="Proteomes" id="UP000002313"/>
    </source>
</evidence>
<dbReference type="RefSeq" id="XP_003072595.1">
    <property type="nucleotide sequence ID" value="XM_003072549.1"/>
</dbReference>